<accession>A0AAW1IU92</accession>
<proteinExistence type="predicted"/>
<feature type="compositionally biased region" description="Basic and acidic residues" evidence="1">
    <location>
        <begin position="127"/>
        <end position="142"/>
    </location>
</feature>
<gene>
    <name evidence="2" type="ORF">QE152_g34349</name>
</gene>
<evidence type="ECO:0000313" key="2">
    <source>
        <dbReference type="EMBL" id="KAK9693231.1"/>
    </source>
</evidence>
<feature type="region of interest" description="Disordered" evidence="1">
    <location>
        <begin position="46"/>
        <end position="72"/>
    </location>
</feature>
<sequence length="403" mass="45713">MEEQLEIAENRCNTLKDQLDHMKKLYQHKTDKSKCIKPHTKLTLVNSTSMSPKRNPVEFKSTSRGSFVKSSPSLSKAERSVVTPVRQNSTAISTDNSGAAIQTINNILNGITDSVNRLSQIHMHIENDRPSSKRSSRMRDSACGDDTPPFVTFSGAPRPNQPRKEPLPIMEEGNHNVTTENILQQSSTVISVKSKVNHKKRFKRRNQSNNITANNKDSVHNSTITINITNKKSLKSTAKHVEKRFKIEPVKMISKDSSSILSPKKSKRQVQRQRRKSRVAIDRSRTVSRSLTAEPDKLVEIYHNNAAKDSETEDSTQDLRKDRSKEDTCVPKQGQCQPPQVQIEQMYATHNNTRLSPIEEHVYLQPTVHKTECYSMCSKNYELPTIASKMKQQNQQAQAITLE</sequence>
<dbReference type="Proteomes" id="UP001458880">
    <property type="component" value="Unassembled WGS sequence"/>
</dbReference>
<feature type="region of interest" description="Disordered" evidence="1">
    <location>
        <begin position="127"/>
        <end position="163"/>
    </location>
</feature>
<reference evidence="2 3" key="1">
    <citation type="journal article" date="2024" name="BMC Genomics">
        <title>De novo assembly and annotation of Popillia japonica's genome with initial clues to its potential as an invasive pest.</title>
        <authorList>
            <person name="Cucini C."/>
            <person name="Boschi S."/>
            <person name="Funari R."/>
            <person name="Cardaioli E."/>
            <person name="Iannotti N."/>
            <person name="Marturano G."/>
            <person name="Paoli F."/>
            <person name="Bruttini M."/>
            <person name="Carapelli A."/>
            <person name="Frati F."/>
            <person name="Nardi F."/>
        </authorList>
    </citation>
    <scope>NUCLEOTIDE SEQUENCE [LARGE SCALE GENOMIC DNA]</scope>
    <source>
        <strain evidence="2">DMR45628</strain>
    </source>
</reference>
<protein>
    <submittedName>
        <fullName evidence="2">Uncharacterized protein</fullName>
    </submittedName>
</protein>
<dbReference type="EMBL" id="JASPKY010000548">
    <property type="protein sequence ID" value="KAK9693231.1"/>
    <property type="molecule type" value="Genomic_DNA"/>
</dbReference>
<feature type="compositionally biased region" description="Basic residues" evidence="1">
    <location>
        <begin position="264"/>
        <end position="278"/>
    </location>
</feature>
<evidence type="ECO:0000256" key="1">
    <source>
        <dbReference type="SAM" id="MobiDB-lite"/>
    </source>
</evidence>
<keyword evidence="3" id="KW-1185">Reference proteome</keyword>
<feature type="compositionally biased region" description="Polar residues" evidence="1">
    <location>
        <begin position="60"/>
        <end position="72"/>
    </location>
</feature>
<name>A0AAW1IU92_POPJA</name>
<dbReference type="AlphaFoldDB" id="A0AAW1IU92"/>
<feature type="region of interest" description="Disordered" evidence="1">
    <location>
        <begin position="255"/>
        <end position="289"/>
    </location>
</feature>
<organism evidence="2 3">
    <name type="scientific">Popillia japonica</name>
    <name type="common">Japanese beetle</name>
    <dbReference type="NCBI Taxonomy" id="7064"/>
    <lineage>
        <taxon>Eukaryota</taxon>
        <taxon>Metazoa</taxon>
        <taxon>Ecdysozoa</taxon>
        <taxon>Arthropoda</taxon>
        <taxon>Hexapoda</taxon>
        <taxon>Insecta</taxon>
        <taxon>Pterygota</taxon>
        <taxon>Neoptera</taxon>
        <taxon>Endopterygota</taxon>
        <taxon>Coleoptera</taxon>
        <taxon>Polyphaga</taxon>
        <taxon>Scarabaeiformia</taxon>
        <taxon>Scarabaeidae</taxon>
        <taxon>Rutelinae</taxon>
        <taxon>Popillia</taxon>
    </lineage>
</organism>
<feature type="compositionally biased region" description="Basic and acidic residues" evidence="1">
    <location>
        <begin position="317"/>
        <end position="329"/>
    </location>
</feature>
<feature type="region of interest" description="Disordered" evidence="1">
    <location>
        <begin position="302"/>
        <end position="335"/>
    </location>
</feature>
<evidence type="ECO:0000313" key="3">
    <source>
        <dbReference type="Proteomes" id="UP001458880"/>
    </source>
</evidence>
<comment type="caution">
    <text evidence="2">The sequence shown here is derived from an EMBL/GenBank/DDBJ whole genome shotgun (WGS) entry which is preliminary data.</text>
</comment>